<evidence type="ECO:0000313" key="2">
    <source>
        <dbReference type="EMBL" id="BCZ19643.1"/>
    </source>
</evidence>
<dbReference type="PRINTS" id="PR01776">
    <property type="entry name" value="HPOMPFAMILY"/>
</dbReference>
<reference evidence="2 3" key="1">
    <citation type="submission" date="2021-07" db="EMBL/GenBank/DDBJ databases">
        <title>Novel Helicobacter sp. Isolated from a cat.</title>
        <authorList>
            <person name="Rimbara E."/>
            <person name="Suzuki M."/>
        </authorList>
    </citation>
    <scope>NUCLEOTIDE SEQUENCE [LARGE SCALE GENOMIC DNA]</scope>
    <source>
        <strain evidence="3">NHP19-012</strain>
    </source>
</reference>
<dbReference type="Proteomes" id="UP000826146">
    <property type="component" value="Chromosome"/>
</dbReference>
<keyword evidence="1" id="KW-0472">Membrane</keyword>
<keyword evidence="3" id="KW-1185">Reference proteome</keyword>
<name>A0ABM7SIA6_9HELI</name>
<sequence length="194" mass="21795">MGVGRGYVLQNAGSTGTFSNLSSHSAQFGFQLQGGDQKYFNPFVGVSYYGYFGYRYLYMDQFAHAFENAASANRYSFGIGANLLVNIYSKFRRKGRRLKVYNYGVFGGLLAIANIWSVRFSGMSASYVRNNANIDAVFGVSMRFDKFKLTFGVHVPLANQTRLVRVPSSSPVRSLEIGDNYQSAELFMNFIRIF</sequence>
<dbReference type="InterPro" id="IPR002718">
    <property type="entry name" value="OMP_Helicobacter"/>
</dbReference>
<gene>
    <name evidence="2" type="ORF">NHP190012_12850</name>
</gene>
<feature type="transmembrane region" description="Helical" evidence="1">
    <location>
        <begin position="100"/>
        <end position="118"/>
    </location>
</feature>
<organism evidence="2 3">
    <name type="scientific">Helicobacter gastrofelis</name>
    <dbReference type="NCBI Taxonomy" id="2849642"/>
    <lineage>
        <taxon>Bacteria</taxon>
        <taxon>Pseudomonadati</taxon>
        <taxon>Campylobacterota</taxon>
        <taxon>Epsilonproteobacteria</taxon>
        <taxon>Campylobacterales</taxon>
        <taxon>Helicobacteraceae</taxon>
        <taxon>Helicobacter</taxon>
    </lineage>
</organism>
<keyword evidence="1" id="KW-0812">Transmembrane</keyword>
<evidence type="ECO:0000256" key="1">
    <source>
        <dbReference type="SAM" id="Phobius"/>
    </source>
</evidence>
<accession>A0ABM7SIA6</accession>
<keyword evidence="1" id="KW-1133">Transmembrane helix</keyword>
<evidence type="ECO:0008006" key="4">
    <source>
        <dbReference type="Google" id="ProtNLM"/>
    </source>
</evidence>
<proteinExistence type="predicted"/>
<evidence type="ECO:0000313" key="3">
    <source>
        <dbReference type="Proteomes" id="UP000826146"/>
    </source>
</evidence>
<protein>
    <recommendedName>
        <fullName evidence="4">Outer membrane protein</fullName>
    </recommendedName>
</protein>
<dbReference type="EMBL" id="AP024819">
    <property type="protein sequence ID" value="BCZ19643.1"/>
    <property type="molecule type" value="Genomic_DNA"/>
</dbReference>